<feature type="signal peptide" evidence="1">
    <location>
        <begin position="1"/>
        <end position="22"/>
    </location>
</feature>
<organism evidence="2 3">
    <name type="scientific">Phyllostomus discolor</name>
    <name type="common">pale spear-nosed bat</name>
    <dbReference type="NCBI Taxonomy" id="89673"/>
    <lineage>
        <taxon>Eukaryota</taxon>
        <taxon>Metazoa</taxon>
        <taxon>Chordata</taxon>
        <taxon>Craniata</taxon>
        <taxon>Vertebrata</taxon>
        <taxon>Euteleostomi</taxon>
        <taxon>Mammalia</taxon>
        <taxon>Eutheria</taxon>
        <taxon>Laurasiatheria</taxon>
        <taxon>Chiroptera</taxon>
        <taxon>Yangochiroptera</taxon>
        <taxon>Phyllostomidae</taxon>
        <taxon>Phyllostominae</taxon>
        <taxon>Phyllostomus</taxon>
    </lineage>
</organism>
<reference evidence="2 3" key="1">
    <citation type="journal article" date="2020" name="Nature">
        <title>Six reference-quality genomes reveal evolution of bat adaptations.</title>
        <authorList>
            <person name="Jebb D."/>
            <person name="Huang Z."/>
            <person name="Pippel M."/>
            <person name="Hughes G.M."/>
            <person name="Lavrichenko K."/>
            <person name="Devanna P."/>
            <person name="Winkler S."/>
            <person name="Jermiin L.S."/>
            <person name="Skirmuntt E.C."/>
            <person name="Katzourakis A."/>
            <person name="Burkitt-Gray L."/>
            <person name="Ray D.A."/>
            <person name="Sullivan K.A.M."/>
            <person name="Roscito J.G."/>
            <person name="Kirilenko B.M."/>
            <person name="Davalos L.M."/>
            <person name="Corthals A.P."/>
            <person name="Power M.L."/>
            <person name="Jones G."/>
            <person name="Ransome R.D."/>
            <person name="Dechmann D.K.N."/>
            <person name="Locatelli A.G."/>
            <person name="Puechmaille S.J."/>
            <person name="Fedrigo O."/>
            <person name="Jarvis E.D."/>
            <person name="Hiller M."/>
            <person name="Vernes S.C."/>
            <person name="Myers E.W."/>
            <person name="Teeling E.C."/>
        </authorList>
    </citation>
    <scope>NUCLEOTIDE SEQUENCE [LARGE SCALE GENOMIC DNA]</scope>
    <source>
        <strain evidence="2">Bat1K_MPI-CBG_1</strain>
    </source>
</reference>
<name>A0A834A427_9CHIR</name>
<evidence type="ECO:0000313" key="2">
    <source>
        <dbReference type="EMBL" id="KAF6104177.1"/>
    </source>
</evidence>
<dbReference type="EMBL" id="JABVXQ010000006">
    <property type="protein sequence ID" value="KAF6104177.1"/>
    <property type="molecule type" value="Genomic_DNA"/>
</dbReference>
<gene>
    <name evidence="2" type="ORF">HJG60_011195</name>
</gene>
<feature type="chain" id="PRO_5032960610" evidence="1">
    <location>
        <begin position="23"/>
        <end position="162"/>
    </location>
</feature>
<evidence type="ECO:0000256" key="1">
    <source>
        <dbReference type="SAM" id="SignalP"/>
    </source>
</evidence>
<sequence length="162" mass="17262">MQEAQSCVWLFFLLLYFLGALAGKSSQLSCPSPLAPAQPFSFWCHFPLLRLGPGLSPVLLAGLGGDSRLLQVTLYPSVAFPFLSTFPLGLSVSTTLLPTLSLCISQPVHLPAKPQSQRLRSLGFSACLTLFLSGSPKLLASVSQSPQLVADLFQACLPDVSV</sequence>
<dbReference type="Proteomes" id="UP000664940">
    <property type="component" value="Unassembled WGS sequence"/>
</dbReference>
<keyword evidence="1" id="KW-0732">Signal</keyword>
<proteinExistence type="predicted"/>
<comment type="caution">
    <text evidence="2">The sequence shown here is derived from an EMBL/GenBank/DDBJ whole genome shotgun (WGS) entry which is preliminary data.</text>
</comment>
<evidence type="ECO:0000313" key="3">
    <source>
        <dbReference type="Proteomes" id="UP000664940"/>
    </source>
</evidence>
<protein>
    <submittedName>
        <fullName evidence="2">Uncharacterized protein</fullName>
    </submittedName>
</protein>
<accession>A0A834A427</accession>
<dbReference type="AlphaFoldDB" id="A0A834A427"/>